<reference evidence="4 5" key="1">
    <citation type="journal article" date="2012" name="J. Bacteriol.">
        <title>Genome Sequence of Fibrella aestuarina BUZ 2T, a Filamentous Marine Bacterium.</title>
        <authorList>
            <person name="Filippini M."/>
            <person name="Qi W."/>
            <person name="Blom J."/>
            <person name="Goesmann A."/>
            <person name="Smits T.H."/>
            <person name="Bagheri H.C."/>
        </authorList>
    </citation>
    <scope>NUCLEOTIDE SEQUENCE [LARGE SCALE GENOMIC DNA]</scope>
    <source>
        <strain evidence="5">BUZ 2T</strain>
    </source>
</reference>
<proteinExistence type="inferred from homology"/>
<gene>
    <name evidence="4" type="ORF">FAES_0052</name>
</gene>
<comment type="similarity">
    <text evidence="1">Belongs to the PhzF family.</text>
</comment>
<accession>I0K1R3</accession>
<keyword evidence="2" id="KW-0413">Isomerase</keyword>
<organism evidence="4 5">
    <name type="scientific">Fibrella aestuarina BUZ 2</name>
    <dbReference type="NCBI Taxonomy" id="1166018"/>
    <lineage>
        <taxon>Bacteria</taxon>
        <taxon>Pseudomonadati</taxon>
        <taxon>Bacteroidota</taxon>
        <taxon>Cytophagia</taxon>
        <taxon>Cytophagales</taxon>
        <taxon>Spirosomataceae</taxon>
        <taxon>Fibrella</taxon>
    </lineage>
</organism>
<dbReference type="Gene3D" id="3.10.310.10">
    <property type="entry name" value="Diaminopimelate Epimerase, Chain A, domain 1"/>
    <property type="match status" value="2"/>
</dbReference>
<evidence type="ECO:0000313" key="4">
    <source>
        <dbReference type="EMBL" id="CCG98066.1"/>
    </source>
</evidence>
<dbReference type="PATRIC" id="fig|1166018.3.peg.53"/>
<sequence>MTTTPSLRIYQLDAFTDTLYKGNPAAVVPLTDQNQWLTDVQMQTIAAENNLAETAFYVRTDTGYHIRWFTPTVEIDLCGHATLATGYVIFFLENQPDSTTTDAMTFDSRSGPLKVCRSDDGWLTLDFPADVLQKAAVQPPALLAGLGGPKPLEIHKGKTDFMVVYATQADIESLEPDFRELVTVPARGVIVTAPGTDVDFVSRFFGPQSGIDEDPVTGSAHTTLAPYWANRLGKTELVARQLSARGGYLRCKLHGTEETGRRVDISGQVQVYLKGEIWL</sequence>
<keyword evidence="5" id="KW-1185">Reference proteome</keyword>
<dbReference type="GO" id="GO:0016853">
    <property type="term" value="F:isomerase activity"/>
    <property type="evidence" value="ECO:0007669"/>
    <property type="project" value="UniProtKB-KW"/>
</dbReference>
<dbReference type="PANTHER" id="PTHR13774">
    <property type="entry name" value="PHENAZINE BIOSYNTHESIS PROTEIN"/>
    <property type="match status" value="1"/>
</dbReference>
<dbReference type="STRING" id="1166018.FAES_0052"/>
<protein>
    <submittedName>
        <fullName evidence="4">Phenazine biosynthesis protein PhzF family</fullName>
    </submittedName>
</protein>
<dbReference type="InterPro" id="IPR003719">
    <property type="entry name" value="Phenazine_PhzF-like"/>
</dbReference>
<evidence type="ECO:0000256" key="3">
    <source>
        <dbReference type="PIRSR" id="PIRSR016184-1"/>
    </source>
</evidence>
<dbReference type="AlphaFoldDB" id="I0K1R3"/>
<dbReference type="GO" id="GO:0005737">
    <property type="term" value="C:cytoplasm"/>
    <property type="evidence" value="ECO:0007669"/>
    <property type="project" value="TreeGrafter"/>
</dbReference>
<evidence type="ECO:0000256" key="2">
    <source>
        <dbReference type="ARBA" id="ARBA00023235"/>
    </source>
</evidence>
<dbReference type="EMBL" id="HE796683">
    <property type="protein sequence ID" value="CCG98066.1"/>
    <property type="molecule type" value="Genomic_DNA"/>
</dbReference>
<dbReference type="KEGG" id="fae:FAES_0052"/>
<dbReference type="Proteomes" id="UP000011058">
    <property type="component" value="Chromosome"/>
</dbReference>
<dbReference type="PANTHER" id="PTHR13774:SF17">
    <property type="entry name" value="PHENAZINE BIOSYNTHESIS-LIKE DOMAIN-CONTAINING PROTEIN"/>
    <property type="match status" value="1"/>
</dbReference>
<dbReference type="SUPFAM" id="SSF54506">
    <property type="entry name" value="Diaminopimelate epimerase-like"/>
    <property type="match status" value="1"/>
</dbReference>
<feature type="active site" evidence="3">
    <location>
        <position position="53"/>
    </location>
</feature>
<dbReference type="OrthoDB" id="9788221at2"/>
<name>I0K1R3_9BACT</name>
<dbReference type="RefSeq" id="WP_015329166.1">
    <property type="nucleotide sequence ID" value="NC_020054.1"/>
</dbReference>
<dbReference type="eggNOG" id="COG0384">
    <property type="taxonomic scope" value="Bacteria"/>
</dbReference>
<dbReference type="PIRSF" id="PIRSF016184">
    <property type="entry name" value="PhzC_PhzF"/>
    <property type="match status" value="1"/>
</dbReference>
<evidence type="ECO:0000313" key="5">
    <source>
        <dbReference type="Proteomes" id="UP000011058"/>
    </source>
</evidence>
<evidence type="ECO:0000256" key="1">
    <source>
        <dbReference type="ARBA" id="ARBA00008270"/>
    </source>
</evidence>
<dbReference type="HOGENOM" id="CLU_048756_2_1_10"/>
<dbReference type="Pfam" id="PF02567">
    <property type="entry name" value="PhzC-PhzF"/>
    <property type="match status" value="1"/>
</dbReference>
<dbReference type="NCBIfam" id="TIGR00654">
    <property type="entry name" value="PhzF_family"/>
    <property type="match status" value="1"/>
</dbReference>